<dbReference type="Pfam" id="PF00254">
    <property type="entry name" value="FKBP_C"/>
    <property type="match status" value="1"/>
</dbReference>
<reference evidence="9 10" key="1">
    <citation type="submission" date="2018-06" db="EMBL/GenBank/DDBJ databases">
        <title>Draft Genome Sequence of a Novel Marine Bacterium Related to the Verrucomicrobia.</title>
        <authorList>
            <person name="Vosseberg J."/>
            <person name="Martijn J."/>
            <person name="Ettema T.J.G."/>
        </authorList>
    </citation>
    <scope>NUCLEOTIDE SEQUENCE [LARGE SCALE GENOMIC DNA]</scope>
    <source>
        <strain evidence="9">TARA_B100001123</strain>
    </source>
</reference>
<keyword evidence="7" id="KW-0812">Transmembrane</keyword>
<keyword evidence="7" id="KW-1133">Transmembrane helix</keyword>
<evidence type="ECO:0000256" key="7">
    <source>
        <dbReference type="SAM" id="Phobius"/>
    </source>
</evidence>
<evidence type="ECO:0000313" key="10">
    <source>
        <dbReference type="Proteomes" id="UP000247465"/>
    </source>
</evidence>
<dbReference type="PANTHER" id="PTHR43811:SF19">
    <property type="entry name" value="39 KDA FK506-BINDING NUCLEAR PROTEIN"/>
    <property type="match status" value="1"/>
</dbReference>
<accession>A0A2Z4ANG1</accession>
<dbReference type="GO" id="GO:0003755">
    <property type="term" value="F:peptidyl-prolyl cis-trans isomerase activity"/>
    <property type="evidence" value="ECO:0007669"/>
    <property type="project" value="UniProtKB-UniRule"/>
</dbReference>
<evidence type="ECO:0000259" key="8">
    <source>
        <dbReference type="PROSITE" id="PS50059"/>
    </source>
</evidence>
<feature type="transmembrane region" description="Helical" evidence="7">
    <location>
        <begin position="7"/>
        <end position="27"/>
    </location>
</feature>
<dbReference type="InterPro" id="IPR046357">
    <property type="entry name" value="PPIase_dom_sf"/>
</dbReference>
<evidence type="ECO:0000256" key="2">
    <source>
        <dbReference type="ARBA" id="ARBA00006577"/>
    </source>
</evidence>
<evidence type="ECO:0000256" key="6">
    <source>
        <dbReference type="RuleBase" id="RU003915"/>
    </source>
</evidence>
<organism evidence="9 10">
    <name type="scientific">Candidatus Moanibacter tarae</name>
    <dbReference type="NCBI Taxonomy" id="2200854"/>
    <lineage>
        <taxon>Bacteria</taxon>
        <taxon>Pseudomonadati</taxon>
        <taxon>Verrucomicrobiota</taxon>
        <taxon>Opitutia</taxon>
        <taxon>Puniceicoccales</taxon>
        <taxon>Puniceicoccales incertae sedis</taxon>
        <taxon>Candidatus Moanibacter</taxon>
    </lineage>
</organism>
<proteinExistence type="inferred from homology"/>
<dbReference type="AlphaFoldDB" id="A0A2Z4ANG1"/>
<dbReference type="GO" id="GO:0006457">
    <property type="term" value="P:protein folding"/>
    <property type="evidence" value="ECO:0007669"/>
    <property type="project" value="InterPro"/>
</dbReference>
<dbReference type="PROSITE" id="PS50059">
    <property type="entry name" value="FKBP_PPIASE"/>
    <property type="match status" value="1"/>
</dbReference>
<dbReference type="PANTHER" id="PTHR43811">
    <property type="entry name" value="FKBP-TYPE PEPTIDYL-PROLYL CIS-TRANS ISOMERASE FKPA"/>
    <property type="match status" value="1"/>
</dbReference>
<dbReference type="Proteomes" id="UP000247465">
    <property type="component" value="Chromosome"/>
</dbReference>
<gene>
    <name evidence="9" type="primary">fkpA</name>
    <name evidence="9" type="ORF">DF168_00134</name>
</gene>
<dbReference type="InterPro" id="IPR001179">
    <property type="entry name" value="PPIase_FKBP_dom"/>
</dbReference>
<dbReference type="EMBL" id="CP029803">
    <property type="protein sequence ID" value="AWT58962.1"/>
    <property type="molecule type" value="Genomic_DNA"/>
</dbReference>
<dbReference type="Gene3D" id="3.10.50.40">
    <property type="match status" value="1"/>
</dbReference>
<sequence>MIRYRDFLGNICAVVVTSLLTFGSFVVGQDEASEETDSDQLNIQTLQAIGWMIASQSPLVFDFTKEEKEQIIVGIQRAADGQPAPRDEKALAPRVDKLLSEKGKDFEREQEQIAKELAKTYLEEAAKTEGIEKTESGLVYQIMEEGIGKVPGPEDIVRVNYQGRLINGQIFDSSSQQGGPVDLPLANVIPGFREGIRLLREAGKAVLFIPPELGYGESGSGNIPPHSLLVFEVELIEVNPVGARIPGATR</sequence>
<dbReference type="Pfam" id="PF01346">
    <property type="entry name" value="FKBP_N"/>
    <property type="match status" value="1"/>
</dbReference>
<dbReference type="SUPFAM" id="SSF54534">
    <property type="entry name" value="FKBP-like"/>
    <property type="match status" value="1"/>
</dbReference>
<evidence type="ECO:0000256" key="5">
    <source>
        <dbReference type="PROSITE-ProRule" id="PRU00277"/>
    </source>
</evidence>
<feature type="domain" description="PPIase FKBP-type" evidence="8">
    <location>
        <begin position="154"/>
        <end position="239"/>
    </location>
</feature>
<comment type="catalytic activity">
    <reaction evidence="1 5 6">
        <text>[protein]-peptidylproline (omega=180) = [protein]-peptidylproline (omega=0)</text>
        <dbReference type="Rhea" id="RHEA:16237"/>
        <dbReference type="Rhea" id="RHEA-COMP:10747"/>
        <dbReference type="Rhea" id="RHEA-COMP:10748"/>
        <dbReference type="ChEBI" id="CHEBI:83833"/>
        <dbReference type="ChEBI" id="CHEBI:83834"/>
        <dbReference type="EC" id="5.2.1.8"/>
    </reaction>
</comment>
<keyword evidence="3 5" id="KW-0697">Rotamase</keyword>
<dbReference type="KEGG" id="mtar:DF168_00134"/>
<keyword evidence="4 5" id="KW-0413">Isomerase</keyword>
<protein>
    <recommendedName>
        <fullName evidence="6">Peptidyl-prolyl cis-trans isomerase</fullName>
        <ecNumber evidence="6">5.2.1.8</ecNumber>
    </recommendedName>
</protein>
<name>A0A2Z4ANG1_9BACT</name>
<comment type="similarity">
    <text evidence="2 6">Belongs to the FKBP-type PPIase family.</text>
</comment>
<evidence type="ECO:0000313" key="9">
    <source>
        <dbReference type="EMBL" id="AWT58962.1"/>
    </source>
</evidence>
<dbReference type="InterPro" id="IPR000774">
    <property type="entry name" value="PPIase_FKBP_N"/>
</dbReference>
<evidence type="ECO:0000256" key="4">
    <source>
        <dbReference type="ARBA" id="ARBA00023235"/>
    </source>
</evidence>
<dbReference type="EC" id="5.2.1.8" evidence="6"/>
<evidence type="ECO:0000256" key="3">
    <source>
        <dbReference type="ARBA" id="ARBA00023110"/>
    </source>
</evidence>
<keyword evidence="7" id="KW-0472">Membrane</keyword>
<evidence type="ECO:0000256" key="1">
    <source>
        <dbReference type="ARBA" id="ARBA00000971"/>
    </source>
</evidence>